<feature type="transmembrane region" description="Helical" evidence="7">
    <location>
        <begin position="492"/>
        <end position="510"/>
    </location>
</feature>
<evidence type="ECO:0000313" key="11">
    <source>
        <dbReference type="Proteomes" id="UP000284657"/>
    </source>
</evidence>
<proteinExistence type="inferred from homology"/>
<feature type="transmembrane region" description="Helical" evidence="7">
    <location>
        <begin position="530"/>
        <end position="549"/>
    </location>
</feature>
<feature type="transmembrane region" description="Helical" evidence="7">
    <location>
        <begin position="137"/>
        <end position="157"/>
    </location>
</feature>
<dbReference type="Proteomes" id="UP000284657">
    <property type="component" value="Unassembled WGS sequence"/>
</dbReference>
<keyword evidence="6 7" id="KW-0472">Membrane</keyword>
<dbReference type="Proteomes" id="UP000277300">
    <property type="component" value="Unassembled WGS sequence"/>
</dbReference>
<evidence type="ECO:0000256" key="1">
    <source>
        <dbReference type="ARBA" id="ARBA00004141"/>
    </source>
</evidence>
<accession>A0A3F2S3M2</accession>
<evidence type="ECO:0000256" key="4">
    <source>
        <dbReference type="ARBA" id="ARBA00022692"/>
    </source>
</evidence>
<dbReference type="AlphaFoldDB" id="A0A3F2S3M2"/>
<dbReference type="PANTHER" id="PTHR31585:SF5">
    <property type="entry name" value="RNA-BINDING S4 DOMAIN-CONTAINING PROTEIN"/>
    <property type="match status" value="1"/>
</dbReference>
<feature type="transmembrane region" description="Helical" evidence="7">
    <location>
        <begin position="267"/>
        <end position="291"/>
    </location>
</feature>
<evidence type="ECO:0000256" key="3">
    <source>
        <dbReference type="ARBA" id="ARBA00022448"/>
    </source>
</evidence>
<dbReference type="InterPro" id="IPR039309">
    <property type="entry name" value="BT1"/>
</dbReference>
<feature type="transmembrane region" description="Helical" evidence="7">
    <location>
        <begin position="70"/>
        <end position="92"/>
    </location>
</feature>
<evidence type="ECO:0000256" key="6">
    <source>
        <dbReference type="ARBA" id="ARBA00023136"/>
    </source>
</evidence>
<name>A0A3F2S3M2_9STRA</name>
<keyword evidence="5 7" id="KW-1133">Transmembrane helix</keyword>
<reference evidence="10 11" key="1">
    <citation type="submission" date="2018-07" db="EMBL/GenBank/DDBJ databases">
        <title>Genome sequencing of oomycete isolates from Chile give support for New Zealand origin for Phytophthora kernoviae and make available the first Nothophytophthora sp. genome.</title>
        <authorList>
            <person name="Studholme D.J."/>
            <person name="Sanfuentes E."/>
            <person name="Panda P."/>
            <person name="Hill R."/>
            <person name="Sambles C."/>
            <person name="Grant M."/>
            <person name="Williams N.M."/>
            <person name="Mcdougal R.L."/>
        </authorList>
    </citation>
    <scope>NUCLEOTIDE SEQUENCE [LARGE SCALE GENOMIC DNA]</scope>
    <source>
        <strain evidence="9">Chile6</strain>
        <strain evidence="8">Chile7</strain>
    </source>
</reference>
<evidence type="ECO:0000313" key="8">
    <source>
        <dbReference type="EMBL" id="RLN50839.1"/>
    </source>
</evidence>
<dbReference type="SUPFAM" id="SSF103473">
    <property type="entry name" value="MFS general substrate transporter"/>
    <property type="match status" value="1"/>
</dbReference>
<dbReference type="OrthoDB" id="754047at2759"/>
<evidence type="ECO:0000256" key="7">
    <source>
        <dbReference type="SAM" id="Phobius"/>
    </source>
</evidence>
<evidence type="ECO:0000256" key="2">
    <source>
        <dbReference type="ARBA" id="ARBA00007015"/>
    </source>
</evidence>
<dbReference type="PANTHER" id="PTHR31585">
    <property type="entry name" value="FOLATE-BIOPTERIN TRANSPORTER 1, CHLOROPLASTIC"/>
    <property type="match status" value="1"/>
</dbReference>
<feature type="transmembrane region" description="Helical" evidence="7">
    <location>
        <begin position="382"/>
        <end position="407"/>
    </location>
</feature>
<dbReference type="Pfam" id="PF03092">
    <property type="entry name" value="BT1"/>
    <property type="match status" value="1"/>
</dbReference>
<organism evidence="9 10">
    <name type="scientific">Phytophthora kernoviae</name>
    <dbReference type="NCBI Taxonomy" id="325452"/>
    <lineage>
        <taxon>Eukaryota</taxon>
        <taxon>Sar</taxon>
        <taxon>Stramenopiles</taxon>
        <taxon>Oomycota</taxon>
        <taxon>Peronosporomycetes</taxon>
        <taxon>Peronosporales</taxon>
        <taxon>Peronosporaceae</taxon>
        <taxon>Phytophthora</taxon>
    </lineage>
</organism>
<keyword evidence="4 7" id="KW-0812">Transmembrane</keyword>
<dbReference type="InterPro" id="IPR036259">
    <property type="entry name" value="MFS_trans_sf"/>
</dbReference>
<keyword evidence="3" id="KW-0813">Transport</keyword>
<dbReference type="GO" id="GO:0016020">
    <property type="term" value="C:membrane"/>
    <property type="evidence" value="ECO:0007669"/>
    <property type="project" value="UniProtKB-SubCell"/>
</dbReference>
<protein>
    <recommendedName>
        <fullName evidence="12">Transmembrane protein</fullName>
    </recommendedName>
</protein>
<evidence type="ECO:0000313" key="10">
    <source>
        <dbReference type="Proteomes" id="UP000277300"/>
    </source>
</evidence>
<gene>
    <name evidence="8" type="ORF">BBJ29_003554</name>
    <name evidence="9" type="ORF">BBP00_00000703</name>
</gene>
<evidence type="ECO:0008006" key="12">
    <source>
        <dbReference type="Google" id="ProtNLM"/>
    </source>
</evidence>
<evidence type="ECO:0000313" key="9">
    <source>
        <dbReference type="EMBL" id="RLN68869.1"/>
    </source>
</evidence>
<sequence length="570" mass="62902">MSSLPPAAFSMAPPHDLVVDEKRAKSDLQSPTVEFNALASPGHDEVEILEDGALRPGGTPSLYDWENVGLLIHIGAIGVVYGVNSGVVYAVLNNYLYMSAMLVTTAEALVRTPRSCRMFAAVFSDCYPIFGYRRRPYLMLGWAMTFVACFLMAVLPLGEPFYGDPELVDMDTDEMSAAQLELVNFDAPDRGIQLMILLMVANLGTVIAYGASDGLMVELAQREAENVRGSVQSHMSVVRNCCGMLGAFLTGLGLNSPDYGGSFSWSIGFNGVMGVCAVFAFAAVPGCWFFIKEKKSPRLAMGVFYKDLFKLLQHRVFYQVIAFRFFRQIFSRFGVTAESAIQSTYAQVEPINEGLASVFSQGVAAFAVYAVRKWGLHWSWQVLVVASQFGIIFFDATAAFITIWNVFRAQWFWLGMPLLEEFTAGIGDFVAALFVVEIADVGREATIMSLMATVVQLGSPFAKVMTKSAGSYFEIERKYVARDDHEVHMQLSYAYLVAYAFNILSVVFVVWLPRQKAEARALKKSGSQSFWMGVLTVAYMVFAFCWLIMTNMLSLFDSTSCLRIAGGSGC</sequence>
<dbReference type="Gene3D" id="1.20.1250.20">
    <property type="entry name" value="MFS general substrate transporter like domains"/>
    <property type="match status" value="1"/>
</dbReference>
<evidence type="ECO:0000256" key="5">
    <source>
        <dbReference type="ARBA" id="ARBA00022989"/>
    </source>
</evidence>
<feature type="transmembrane region" description="Helical" evidence="7">
    <location>
        <begin position="237"/>
        <end position="255"/>
    </location>
</feature>
<dbReference type="EMBL" id="MBAD02001964">
    <property type="protein sequence ID" value="RLN50839.1"/>
    <property type="molecule type" value="Genomic_DNA"/>
</dbReference>
<feature type="transmembrane region" description="Helical" evidence="7">
    <location>
        <begin position="192"/>
        <end position="216"/>
    </location>
</feature>
<comment type="caution">
    <text evidence="9">The sequence shown here is derived from an EMBL/GenBank/DDBJ whole genome shotgun (WGS) entry which is preliminary data.</text>
</comment>
<comment type="similarity">
    <text evidence="2">Belongs to the major facilitator superfamily. Folate-biopterin transporter (TC 2.A.71) family.</text>
</comment>
<dbReference type="EMBL" id="MBDO02000009">
    <property type="protein sequence ID" value="RLN68869.1"/>
    <property type="molecule type" value="Genomic_DNA"/>
</dbReference>
<comment type="subcellular location">
    <subcellularLocation>
        <location evidence="1">Membrane</location>
        <topology evidence="1">Multi-pass membrane protein</topology>
    </subcellularLocation>
</comment>